<evidence type="ECO:0000313" key="3">
    <source>
        <dbReference type="Proteomes" id="UP000234323"/>
    </source>
</evidence>
<dbReference type="Proteomes" id="UP000234323">
    <property type="component" value="Unassembled WGS sequence"/>
</dbReference>
<keyword evidence="3" id="KW-1185">Reference proteome</keyword>
<organism evidence="2 3">
    <name type="scientific">Rhizophagus irregularis</name>
    <dbReference type="NCBI Taxonomy" id="588596"/>
    <lineage>
        <taxon>Eukaryota</taxon>
        <taxon>Fungi</taxon>
        <taxon>Fungi incertae sedis</taxon>
        <taxon>Mucoromycota</taxon>
        <taxon>Glomeromycotina</taxon>
        <taxon>Glomeromycetes</taxon>
        <taxon>Glomerales</taxon>
        <taxon>Glomeraceae</taxon>
        <taxon>Rhizophagus</taxon>
    </lineage>
</organism>
<evidence type="ECO:0000313" key="2">
    <source>
        <dbReference type="EMBL" id="PKY44902.1"/>
    </source>
</evidence>
<accession>A0A2I1GE43</accession>
<proteinExistence type="predicted"/>
<dbReference type="EMBL" id="LLXI01000353">
    <property type="protein sequence ID" value="PKY44902.1"/>
    <property type="molecule type" value="Genomic_DNA"/>
</dbReference>
<reference evidence="2 3" key="1">
    <citation type="submission" date="2015-10" db="EMBL/GenBank/DDBJ databases">
        <title>Genome analyses suggest a sexual origin of heterokaryosis in a supposedly ancient asexual fungus.</title>
        <authorList>
            <person name="Ropars J."/>
            <person name="Sedzielewska K."/>
            <person name="Noel J."/>
            <person name="Charron P."/>
            <person name="Farinelli L."/>
            <person name="Marton T."/>
            <person name="Kruger M."/>
            <person name="Pelin A."/>
            <person name="Brachmann A."/>
            <person name="Corradi N."/>
        </authorList>
    </citation>
    <scope>NUCLEOTIDE SEQUENCE [LARGE SCALE GENOMIC DNA]</scope>
    <source>
        <strain evidence="2 3">A4</strain>
    </source>
</reference>
<comment type="caution">
    <text evidence="2">The sequence shown here is derived from an EMBL/GenBank/DDBJ whole genome shotgun (WGS) entry which is preliminary data.</text>
</comment>
<dbReference type="AlphaFoldDB" id="A0A2I1GE43"/>
<gene>
    <name evidence="2" type="ORF">RhiirA4_459353</name>
</gene>
<evidence type="ECO:0000256" key="1">
    <source>
        <dbReference type="SAM" id="MobiDB-lite"/>
    </source>
</evidence>
<feature type="region of interest" description="Disordered" evidence="1">
    <location>
        <begin position="1"/>
        <end position="24"/>
    </location>
</feature>
<protein>
    <submittedName>
        <fullName evidence="2">Uncharacterized protein</fullName>
    </submittedName>
</protein>
<sequence>MEKITRHYQEEEKSSPKSSTERNKALARKIPQGLVPTTCFTRNPRIIKLTITPTDSTIDYASTTANVRKQRPLYSTNYLHAGGWNSYIRQDRQSFYKIIHLHYFI</sequence>
<name>A0A2I1GE43_9GLOM</name>